<dbReference type="AlphaFoldDB" id="A0A1Y3EHD7"/>
<proteinExistence type="predicted"/>
<evidence type="ECO:0000313" key="2">
    <source>
        <dbReference type="Proteomes" id="UP000243006"/>
    </source>
</evidence>
<dbReference type="Proteomes" id="UP000243006">
    <property type="component" value="Unassembled WGS sequence"/>
</dbReference>
<protein>
    <submittedName>
        <fullName evidence="1">Uncharacterized protein</fullName>
    </submittedName>
</protein>
<sequence>MIFKSICQLSYGSPCICVVKKLKFRDKRESDLFAEKKFASIFKSISTRGGQFEQGIMINDKNVTSRTADQINPSIAGGGRGGKHCLAFLSSSNAGQYCPSNFLLLFSFL</sequence>
<name>A0A1Y3EHD7_9BILA</name>
<comment type="caution">
    <text evidence="1">The sequence shown here is derived from an EMBL/GenBank/DDBJ whole genome shotgun (WGS) entry which is preliminary data.</text>
</comment>
<reference evidence="1 2" key="1">
    <citation type="submission" date="2015-04" db="EMBL/GenBank/DDBJ databases">
        <title>Draft genome of the roundworm Trichinella nativa.</title>
        <authorList>
            <person name="Mitreva M."/>
        </authorList>
    </citation>
    <scope>NUCLEOTIDE SEQUENCE [LARGE SCALE GENOMIC DNA]</scope>
    <source>
        <strain evidence="1 2">ISS45</strain>
    </source>
</reference>
<organism evidence="1 2">
    <name type="scientific">Trichinella nativa</name>
    <dbReference type="NCBI Taxonomy" id="6335"/>
    <lineage>
        <taxon>Eukaryota</taxon>
        <taxon>Metazoa</taxon>
        <taxon>Ecdysozoa</taxon>
        <taxon>Nematoda</taxon>
        <taxon>Enoplea</taxon>
        <taxon>Dorylaimia</taxon>
        <taxon>Trichinellida</taxon>
        <taxon>Trichinellidae</taxon>
        <taxon>Trichinella</taxon>
    </lineage>
</organism>
<evidence type="ECO:0000313" key="1">
    <source>
        <dbReference type="EMBL" id="OUC44554.1"/>
    </source>
</evidence>
<gene>
    <name evidence="1" type="ORF">D917_08999</name>
</gene>
<dbReference type="EMBL" id="LVZM01012433">
    <property type="protein sequence ID" value="OUC44554.1"/>
    <property type="molecule type" value="Genomic_DNA"/>
</dbReference>
<accession>A0A1Y3EHD7</accession>